<evidence type="ECO:0000313" key="4">
    <source>
        <dbReference type="Proteomes" id="UP000318416"/>
    </source>
</evidence>
<sequence>MSYVPPPRPTTDTGQMPPARLYGADFARDPHGLYARLRSRWGPIAPVEVGPGVPAWLVLGYQEALAVARNVELFSSDARHWHATAGGRLPQDSPLLPMVGPRPALTRQDGPAHLRLRQTVLDVLQRIDRQRLRRVTATAADALIDAWLQHGQADLVGRFARPVASLAFTRLLGIRDSDGETLHTLVSKVVDSASEARAADHDLQASLLRLIDARRTNPAEDIPSWLLQTAAGLSEAELVHQLTVLVLTGLESTTGLIGNTLVHLLSRPRLLAAVAAGRSTVSDALELALWADPPVHNVAARWATSDLTFAGRRIQRGDVLVLALAAANADPAAHHGTNSPTPTVNRAHLAWGAGPHACPARDPARLIAESAVERLLLRVPAMRLAVEPTALLWRPSPWARALTALPVHFPPTAPPPRPVPEPEPETAPLKPAENEDPDETGRKPRTTNWAWWSLDL</sequence>
<feature type="region of interest" description="Disordered" evidence="2">
    <location>
        <begin position="1"/>
        <end position="22"/>
    </location>
</feature>
<protein>
    <submittedName>
        <fullName evidence="3">Cytochrome P450</fullName>
    </submittedName>
</protein>
<feature type="compositionally biased region" description="Pro residues" evidence="2">
    <location>
        <begin position="409"/>
        <end position="421"/>
    </location>
</feature>
<reference evidence="3 4" key="1">
    <citation type="submission" date="2019-06" db="EMBL/GenBank/DDBJ databases">
        <title>Sequencing the genomes of 1000 actinobacteria strains.</title>
        <authorList>
            <person name="Klenk H.-P."/>
        </authorList>
    </citation>
    <scope>NUCLEOTIDE SEQUENCE [LARGE SCALE GENOMIC DNA]</scope>
    <source>
        <strain evidence="3 4">DSM 41649</strain>
    </source>
</reference>
<dbReference type="InterPro" id="IPR002397">
    <property type="entry name" value="Cyt_P450_B"/>
</dbReference>
<evidence type="ECO:0000256" key="1">
    <source>
        <dbReference type="ARBA" id="ARBA00010617"/>
    </source>
</evidence>
<evidence type="ECO:0000313" key="3">
    <source>
        <dbReference type="EMBL" id="TWE15821.1"/>
    </source>
</evidence>
<dbReference type="AlphaFoldDB" id="A0A561EJN4"/>
<organism evidence="3 4">
    <name type="scientific">Kitasatospora atroaurantiaca</name>
    <dbReference type="NCBI Taxonomy" id="285545"/>
    <lineage>
        <taxon>Bacteria</taxon>
        <taxon>Bacillati</taxon>
        <taxon>Actinomycetota</taxon>
        <taxon>Actinomycetes</taxon>
        <taxon>Kitasatosporales</taxon>
        <taxon>Streptomycetaceae</taxon>
        <taxon>Kitasatospora</taxon>
    </lineage>
</organism>
<proteinExistence type="inferred from homology"/>
<dbReference type="PRINTS" id="PR00359">
    <property type="entry name" value="BP450"/>
</dbReference>
<dbReference type="PANTHER" id="PTHR46696">
    <property type="entry name" value="P450, PUTATIVE (EUROFUNG)-RELATED"/>
    <property type="match status" value="1"/>
</dbReference>
<dbReference type="EMBL" id="VIVR01000001">
    <property type="protein sequence ID" value="TWE15821.1"/>
    <property type="molecule type" value="Genomic_DNA"/>
</dbReference>
<dbReference type="GO" id="GO:0005506">
    <property type="term" value="F:iron ion binding"/>
    <property type="evidence" value="ECO:0007669"/>
    <property type="project" value="InterPro"/>
</dbReference>
<dbReference type="Gene3D" id="1.10.630.10">
    <property type="entry name" value="Cytochrome P450"/>
    <property type="match status" value="1"/>
</dbReference>
<keyword evidence="4" id="KW-1185">Reference proteome</keyword>
<dbReference type="Proteomes" id="UP000318416">
    <property type="component" value="Unassembled WGS sequence"/>
</dbReference>
<dbReference type="GO" id="GO:0004497">
    <property type="term" value="F:monooxygenase activity"/>
    <property type="evidence" value="ECO:0007669"/>
    <property type="project" value="InterPro"/>
</dbReference>
<evidence type="ECO:0000256" key="2">
    <source>
        <dbReference type="SAM" id="MobiDB-lite"/>
    </source>
</evidence>
<name>A0A561EJN4_9ACTN</name>
<gene>
    <name evidence="3" type="ORF">FB465_0764</name>
</gene>
<dbReference type="GO" id="GO:0020037">
    <property type="term" value="F:heme binding"/>
    <property type="evidence" value="ECO:0007669"/>
    <property type="project" value="InterPro"/>
</dbReference>
<dbReference type="PANTHER" id="PTHR46696:SF1">
    <property type="entry name" value="CYTOCHROME P450 YJIB-RELATED"/>
    <property type="match status" value="1"/>
</dbReference>
<dbReference type="GO" id="GO:0016705">
    <property type="term" value="F:oxidoreductase activity, acting on paired donors, with incorporation or reduction of molecular oxygen"/>
    <property type="evidence" value="ECO:0007669"/>
    <property type="project" value="InterPro"/>
</dbReference>
<accession>A0A561EJN4</accession>
<dbReference type="SUPFAM" id="SSF48264">
    <property type="entry name" value="Cytochrome P450"/>
    <property type="match status" value="1"/>
</dbReference>
<comment type="caution">
    <text evidence="3">The sequence shown here is derived from an EMBL/GenBank/DDBJ whole genome shotgun (WGS) entry which is preliminary data.</text>
</comment>
<comment type="similarity">
    <text evidence="1">Belongs to the cytochrome P450 family.</text>
</comment>
<feature type="region of interest" description="Disordered" evidence="2">
    <location>
        <begin position="409"/>
        <end position="456"/>
    </location>
</feature>
<dbReference type="InterPro" id="IPR036396">
    <property type="entry name" value="Cyt_P450_sf"/>
</dbReference>